<protein>
    <submittedName>
        <fullName evidence="2">Uncharacterized protein</fullName>
    </submittedName>
</protein>
<evidence type="ECO:0000313" key="3">
    <source>
        <dbReference type="Proteomes" id="UP000507470"/>
    </source>
</evidence>
<feature type="compositionally biased region" description="Polar residues" evidence="1">
    <location>
        <begin position="348"/>
        <end position="357"/>
    </location>
</feature>
<feature type="region of interest" description="Disordered" evidence="1">
    <location>
        <begin position="22"/>
        <end position="76"/>
    </location>
</feature>
<dbReference type="EMBL" id="CACVKT020003035">
    <property type="protein sequence ID" value="CAC5381272.1"/>
    <property type="molecule type" value="Genomic_DNA"/>
</dbReference>
<feature type="region of interest" description="Disordered" evidence="1">
    <location>
        <begin position="331"/>
        <end position="357"/>
    </location>
</feature>
<keyword evidence="3" id="KW-1185">Reference proteome</keyword>
<evidence type="ECO:0000256" key="1">
    <source>
        <dbReference type="SAM" id="MobiDB-lite"/>
    </source>
</evidence>
<dbReference type="OrthoDB" id="6079589at2759"/>
<accession>A0A6J8BBJ6</accession>
<gene>
    <name evidence="2" type="ORF">MCOR_17166</name>
</gene>
<dbReference type="AlphaFoldDB" id="A0A6J8BBJ6"/>
<evidence type="ECO:0000313" key="2">
    <source>
        <dbReference type="EMBL" id="CAC5381272.1"/>
    </source>
</evidence>
<organism evidence="2 3">
    <name type="scientific">Mytilus coruscus</name>
    <name type="common">Sea mussel</name>
    <dbReference type="NCBI Taxonomy" id="42192"/>
    <lineage>
        <taxon>Eukaryota</taxon>
        <taxon>Metazoa</taxon>
        <taxon>Spiralia</taxon>
        <taxon>Lophotrochozoa</taxon>
        <taxon>Mollusca</taxon>
        <taxon>Bivalvia</taxon>
        <taxon>Autobranchia</taxon>
        <taxon>Pteriomorphia</taxon>
        <taxon>Mytilida</taxon>
        <taxon>Mytiloidea</taxon>
        <taxon>Mytilidae</taxon>
        <taxon>Mytilinae</taxon>
        <taxon>Mytilus</taxon>
    </lineage>
</organism>
<proteinExistence type="predicted"/>
<feature type="compositionally biased region" description="Polar residues" evidence="1">
    <location>
        <begin position="24"/>
        <end position="37"/>
    </location>
</feature>
<sequence length="357" mass="40612">MAAPMDVNTEKSIETNLLTNLLLPSSQQNTNEGTNTEPGIDTPIRPGRTKKRGNPDSPEDLPGTARQVTRQIRRRNSVSEKTIADKVVEALTSPEVLDQIIPVITEKLCESIELSLNKTIQTIVKSTVEEHIAPMTETIKKQEEKIAEQRQMIAVQAANHLSLNKIVVENLHRLHDYNSEIGDLYQKIGLLENRLENQEQYSRRTSLRFHNIQVPVDRYGKESKKSDISRSHVIGKVRNGKSQVIVRFISYRNREKVSSAKKGLKGDPSKIFITENLTTHRTNLVKELADLKYRHSIHAYWTNDGRIYVKKTEASMKQLILNHDDIRDLLRNNDTDEGTGNNTDAQDENNQGVKDHD</sequence>
<dbReference type="Proteomes" id="UP000507470">
    <property type="component" value="Unassembled WGS sequence"/>
</dbReference>
<name>A0A6J8BBJ6_MYTCO</name>
<reference evidence="2 3" key="1">
    <citation type="submission" date="2020-06" db="EMBL/GenBank/DDBJ databases">
        <authorList>
            <person name="Li R."/>
            <person name="Bekaert M."/>
        </authorList>
    </citation>
    <scope>NUCLEOTIDE SEQUENCE [LARGE SCALE GENOMIC DNA]</scope>
    <source>
        <strain evidence="3">wild</strain>
    </source>
</reference>